<proteinExistence type="predicted"/>
<dbReference type="SUPFAM" id="SSF69118">
    <property type="entry name" value="AhpD-like"/>
    <property type="match status" value="1"/>
</dbReference>
<evidence type="ECO:0000313" key="1">
    <source>
        <dbReference type="EMBL" id="MCQ9302105.1"/>
    </source>
</evidence>
<dbReference type="Proteomes" id="UP001204068">
    <property type="component" value="Unassembled WGS sequence"/>
</dbReference>
<dbReference type="AlphaFoldDB" id="A0AAW5LHZ4"/>
<gene>
    <name evidence="1" type="ORF">NQ032_00560</name>
</gene>
<evidence type="ECO:0000313" key="2">
    <source>
        <dbReference type="Proteomes" id="UP001204068"/>
    </source>
</evidence>
<dbReference type="RefSeq" id="WP_058610944.1">
    <property type="nucleotide sequence ID" value="NZ_CP067416.1"/>
</dbReference>
<organism evidence="1 2">
    <name type="scientific">Mammaliicoccus sciuri</name>
    <name type="common">Staphylococcus sciuri</name>
    <dbReference type="NCBI Taxonomy" id="1296"/>
    <lineage>
        <taxon>Bacteria</taxon>
        <taxon>Bacillati</taxon>
        <taxon>Bacillota</taxon>
        <taxon>Bacilli</taxon>
        <taxon>Bacillales</taxon>
        <taxon>Staphylococcaceae</taxon>
        <taxon>Mammaliicoccus</taxon>
    </lineage>
</organism>
<name>A0AAW5LHZ4_MAMSC</name>
<accession>A0AAW5LHZ4</accession>
<reference evidence="1" key="1">
    <citation type="submission" date="2022-07" db="EMBL/GenBank/DDBJ databases">
        <title>Bacterial species isolated from the porcine tonsil microbiota.</title>
        <authorList>
            <person name="Oliveira I.M.F."/>
        </authorList>
    </citation>
    <scope>NUCLEOTIDE SEQUENCE</scope>
    <source>
        <strain evidence="1">8QC2O2</strain>
    </source>
</reference>
<sequence length="135" mass="15339">MTIIQPSAYGKTPFQKLLGYNNRVMTNWSKLGKSLEESHFLTQELKEEIRRMLAQKNGCLYCKAKGEPTNNLTDSKSVVCIGFTEVYMKLGTNIPNYAIKILKEELSDEEISELISFITFTTCQQSFGAIMQLQP</sequence>
<dbReference type="EMBL" id="JANILD010000001">
    <property type="protein sequence ID" value="MCQ9302105.1"/>
    <property type="molecule type" value="Genomic_DNA"/>
</dbReference>
<protein>
    <submittedName>
        <fullName evidence="1">Carboxymuconolactone decarboxylase family protein</fullName>
    </submittedName>
</protein>
<dbReference type="InterPro" id="IPR029032">
    <property type="entry name" value="AhpD-like"/>
</dbReference>
<comment type="caution">
    <text evidence="1">The sequence shown here is derived from an EMBL/GenBank/DDBJ whole genome shotgun (WGS) entry which is preliminary data.</text>
</comment>
<dbReference type="Gene3D" id="1.20.1290.10">
    <property type="entry name" value="AhpD-like"/>
    <property type="match status" value="1"/>
</dbReference>